<dbReference type="Proteomes" id="UP000785759">
    <property type="component" value="Unassembled WGS sequence"/>
</dbReference>
<feature type="transmembrane region" description="Helical" evidence="1">
    <location>
        <begin position="29"/>
        <end position="50"/>
    </location>
</feature>
<comment type="caution">
    <text evidence="2">The sequence shown here is derived from an EMBL/GenBank/DDBJ whole genome shotgun (WGS) entry which is preliminary data.</text>
</comment>
<evidence type="ECO:0000256" key="1">
    <source>
        <dbReference type="SAM" id="Phobius"/>
    </source>
</evidence>
<name>A0AAJ5K580_LEVBR</name>
<gene>
    <name evidence="2" type="ORF">DIS17_03925</name>
</gene>
<accession>A0AAJ5K580</accession>
<reference evidence="2" key="1">
    <citation type="submission" date="2018-05" db="EMBL/GenBank/DDBJ databases">
        <title>Genome Comparison of Lactic Acid Bacteria Isolated from non-Wheat Sourdough.</title>
        <authorList>
            <person name="Rice T."/>
            <person name="Axel C."/>
            <person name="Lynch K.M."/>
            <person name="Benz C."/>
            <person name="Arendt E.K."/>
            <person name="Coffey A."/>
        </authorList>
    </citation>
    <scope>NUCLEOTIDE SEQUENCE</scope>
    <source>
        <strain evidence="2">TR055</strain>
    </source>
</reference>
<keyword evidence="1" id="KW-0812">Transmembrane</keyword>
<evidence type="ECO:0000313" key="3">
    <source>
        <dbReference type="Proteomes" id="UP000785759"/>
    </source>
</evidence>
<sequence>MSITEVIMQNISLLTILAIRSFHLSQFRFFVKFFTLFELSAEIFFLYSFILPRTLFHQRLVIGESSEILRRIFRTLLIKNTEVVYSHE</sequence>
<keyword evidence="1" id="KW-1133">Transmembrane helix</keyword>
<protein>
    <submittedName>
        <fullName evidence="2">Uncharacterized protein</fullName>
    </submittedName>
</protein>
<keyword evidence="1" id="KW-0472">Membrane</keyword>
<organism evidence="2 3">
    <name type="scientific">Levilactobacillus brevis</name>
    <name type="common">Lactobacillus brevis</name>
    <dbReference type="NCBI Taxonomy" id="1580"/>
    <lineage>
        <taxon>Bacteria</taxon>
        <taxon>Bacillati</taxon>
        <taxon>Bacillota</taxon>
        <taxon>Bacilli</taxon>
        <taxon>Lactobacillales</taxon>
        <taxon>Lactobacillaceae</taxon>
        <taxon>Levilactobacillus</taxon>
    </lineage>
</organism>
<evidence type="ECO:0000313" key="2">
    <source>
        <dbReference type="EMBL" id="TOZ05101.1"/>
    </source>
</evidence>
<dbReference type="EMBL" id="QFDK01000003">
    <property type="protein sequence ID" value="TOZ05101.1"/>
    <property type="molecule type" value="Genomic_DNA"/>
</dbReference>
<proteinExistence type="predicted"/>
<dbReference type="AlphaFoldDB" id="A0AAJ5K580"/>